<accession>A0A0A9DII1</accession>
<name>A0A0A9DII1_ARUDO</name>
<protein>
    <submittedName>
        <fullName evidence="1">Uncharacterized protein</fullName>
    </submittedName>
</protein>
<dbReference type="AlphaFoldDB" id="A0A0A9DII1"/>
<dbReference type="EMBL" id="GBRH01211417">
    <property type="protein sequence ID" value="JAD86478.1"/>
    <property type="molecule type" value="Transcribed_RNA"/>
</dbReference>
<sequence length="68" mass="7556">MEQIVNCSLSFSPYFVTLFMLSLELVMTPEPNLSFSVTKAGHALHTSFLRHLLGEITVDPEENLAGQC</sequence>
<organism evidence="1">
    <name type="scientific">Arundo donax</name>
    <name type="common">Giant reed</name>
    <name type="synonym">Donax arundinaceus</name>
    <dbReference type="NCBI Taxonomy" id="35708"/>
    <lineage>
        <taxon>Eukaryota</taxon>
        <taxon>Viridiplantae</taxon>
        <taxon>Streptophyta</taxon>
        <taxon>Embryophyta</taxon>
        <taxon>Tracheophyta</taxon>
        <taxon>Spermatophyta</taxon>
        <taxon>Magnoliopsida</taxon>
        <taxon>Liliopsida</taxon>
        <taxon>Poales</taxon>
        <taxon>Poaceae</taxon>
        <taxon>PACMAD clade</taxon>
        <taxon>Arundinoideae</taxon>
        <taxon>Arundineae</taxon>
        <taxon>Arundo</taxon>
    </lineage>
</organism>
<reference evidence="1" key="2">
    <citation type="journal article" date="2015" name="Data Brief">
        <title>Shoot transcriptome of the giant reed, Arundo donax.</title>
        <authorList>
            <person name="Barrero R.A."/>
            <person name="Guerrero F.D."/>
            <person name="Moolhuijzen P."/>
            <person name="Goolsby J.A."/>
            <person name="Tidwell J."/>
            <person name="Bellgard S.E."/>
            <person name="Bellgard M.I."/>
        </authorList>
    </citation>
    <scope>NUCLEOTIDE SEQUENCE</scope>
    <source>
        <tissue evidence="1">Shoot tissue taken approximately 20 cm above the soil surface</tissue>
    </source>
</reference>
<proteinExistence type="predicted"/>
<evidence type="ECO:0000313" key="1">
    <source>
        <dbReference type="EMBL" id="JAD86478.1"/>
    </source>
</evidence>
<reference evidence="1" key="1">
    <citation type="submission" date="2014-09" db="EMBL/GenBank/DDBJ databases">
        <authorList>
            <person name="Magalhaes I.L.F."/>
            <person name="Oliveira U."/>
            <person name="Santos F.R."/>
            <person name="Vidigal T.H.D.A."/>
            <person name="Brescovit A.D."/>
            <person name="Santos A.J."/>
        </authorList>
    </citation>
    <scope>NUCLEOTIDE SEQUENCE</scope>
    <source>
        <tissue evidence="1">Shoot tissue taken approximately 20 cm above the soil surface</tissue>
    </source>
</reference>